<dbReference type="InterPro" id="IPR052823">
    <property type="entry name" value="SXP/RAL-2_related"/>
</dbReference>
<dbReference type="Pfam" id="PF02520">
    <property type="entry name" value="ANIS5_cation-bd"/>
    <property type="match status" value="1"/>
</dbReference>
<dbReference type="PANTHER" id="PTHR21593">
    <property type="entry name" value="PRION-LIKE- Q/N-RICH -DOMAIN-BEARING PROTEIN PROTEIN"/>
    <property type="match status" value="1"/>
</dbReference>
<dbReference type="AlphaFoldDB" id="A0A7I4YHH7"/>
<protein>
    <submittedName>
        <fullName evidence="4">ANIS5_cation-bd domain-containing protein</fullName>
    </submittedName>
</protein>
<organism evidence="3 4">
    <name type="scientific">Haemonchus contortus</name>
    <name type="common">Barber pole worm</name>
    <dbReference type="NCBI Taxonomy" id="6289"/>
    <lineage>
        <taxon>Eukaryota</taxon>
        <taxon>Metazoa</taxon>
        <taxon>Ecdysozoa</taxon>
        <taxon>Nematoda</taxon>
        <taxon>Chromadorea</taxon>
        <taxon>Rhabditida</taxon>
        <taxon>Rhabditina</taxon>
        <taxon>Rhabditomorpha</taxon>
        <taxon>Strongyloidea</taxon>
        <taxon>Trichostrongylidae</taxon>
        <taxon>Haemonchus</taxon>
    </lineage>
</organism>
<feature type="compositionally biased region" description="Polar residues" evidence="1">
    <location>
        <begin position="143"/>
        <end position="153"/>
    </location>
</feature>
<keyword evidence="3" id="KW-1185">Reference proteome</keyword>
<name>A0A7I4YHH7_HAECO</name>
<reference evidence="4" key="1">
    <citation type="submission" date="2020-12" db="UniProtKB">
        <authorList>
            <consortium name="WormBaseParasite"/>
        </authorList>
    </citation>
    <scope>IDENTIFICATION</scope>
    <source>
        <strain evidence="4">MHco3</strain>
    </source>
</reference>
<dbReference type="Proteomes" id="UP000025227">
    <property type="component" value="Unplaced"/>
</dbReference>
<dbReference type="OrthoDB" id="5809447at2759"/>
<dbReference type="InterPro" id="IPR003677">
    <property type="entry name" value="ANIS5_cation-bd"/>
</dbReference>
<sequence length="153" mass="17460">MFHPPFLNDNDVTWEAQHEYYQILFNKTLTITEQKKKLRAWAKENNLTKEVTSFFTQIGKGVVEMNVSKLIHALPVAFRNLTKILKNENQTMSQMMNAMEKMFKMIGVFQVFSVLDTAMEEVMGKNGPHGSHAKPQGGHTSFDGPSNNIPSRQ</sequence>
<evidence type="ECO:0000256" key="1">
    <source>
        <dbReference type="SAM" id="MobiDB-lite"/>
    </source>
</evidence>
<dbReference type="WBParaSite" id="HCON_00099500-00001">
    <property type="protein sequence ID" value="HCON_00099500-00001"/>
    <property type="gene ID" value="HCON_00099500"/>
</dbReference>
<proteinExistence type="predicted"/>
<evidence type="ECO:0000313" key="3">
    <source>
        <dbReference type="Proteomes" id="UP000025227"/>
    </source>
</evidence>
<evidence type="ECO:0000313" key="4">
    <source>
        <dbReference type="WBParaSite" id="HCON_00099500-00001"/>
    </source>
</evidence>
<dbReference type="PANTHER" id="PTHR21593:SF36">
    <property type="entry name" value="DUF148 DOMAIN-CONTAINING PROTEIN-RELATED"/>
    <property type="match status" value="1"/>
</dbReference>
<feature type="region of interest" description="Disordered" evidence="1">
    <location>
        <begin position="123"/>
        <end position="153"/>
    </location>
</feature>
<accession>A0A7I4YHH7</accession>
<evidence type="ECO:0000259" key="2">
    <source>
        <dbReference type="Pfam" id="PF02520"/>
    </source>
</evidence>
<feature type="domain" description="SXP/RAL-2 family protein Ani s 5-like cation-binding" evidence="2">
    <location>
        <begin position="15"/>
        <end position="103"/>
    </location>
</feature>